<accession>A0ABP8R642</accession>
<sequence length="101" mass="11665">MRTKHSLTVVFYTCLIIALRQSNSSYIIITCYILLIIPGLEIINSITTLNLNKLSKKNFSEQKIKASVILFEIILFILSLSFIIAISWYTFTYKIDLKIID</sequence>
<keyword evidence="1" id="KW-0812">Transmembrane</keyword>
<dbReference type="Proteomes" id="UP001500394">
    <property type="component" value="Unassembled WGS sequence"/>
</dbReference>
<protein>
    <submittedName>
        <fullName evidence="2">Uncharacterized protein</fullName>
    </submittedName>
</protein>
<reference evidence="3" key="1">
    <citation type="journal article" date="2019" name="Int. J. Syst. Evol. Microbiol.">
        <title>The Global Catalogue of Microorganisms (GCM) 10K type strain sequencing project: providing services to taxonomists for standard genome sequencing and annotation.</title>
        <authorList>
            <consortium name="The Broad Institute Genomics Platform"/>
            <consortium name="The Broad Institute Genome Sequencing Center for Infectious Disease"/>
            <person name="Wu L."/>
            <person name="Ma J."/>
        </authorList>
    </citation>
    <scope>NUCLEOTIDE SEQUENCE [LARGE SCALE GENOMIC DNA]</scope>
    <source>
        <strain evidence="3">JCM 17858</strain>
    </source>
</reference>
<keyword evidence="1" id="KW-0472">Membrane</keyword>
<dbReference type="EMBL" id="BAABGR010000035">
    <property type="protein sequence ID" value="GAA4519301.1"/>
    <property type="molecule type" value="Genomic_DNA"/>
</dbReference>
<name>A0ABP8R642_9SPHI</name>
<evidence type="ECO:0000313" key="2">
    <source>
        <dbReference type="EMBL" id="GAA4519301.1"/>
    </source>
</evidence>
<evidence type="ECO:0000256" key="1">
    <source>
        <dbReference type="SAM" id="Phobius"/>
    </source>
</evidence>
<feature type="transmembrane region" description="Helical" evidence="1">
    <location>
        <begin position="68"/>
        <end position="91"/>
    </location>
</feature>
<feature type="transmembrane region" description="Helical" evidence="1">
    <location>
        <begin position="26"/>
        <end position="47"/>
    </location>
</feature>
<gene>
    <name evidence="2" type="ORF">GCM10023173_22010</name>
</gene>
<keyword evidence="3" id="KW-1185">Reference proteome</keyword>
<keyword evidence="1" id="KW-1133">Transmembrane helix</keyword>
<proteinExistence type="predicted"/>
<organism evidence="2 3">
    <name type="scientific">Sphingobacterium thermophilum</name>
    <dbReference type="NCBI Taxonomy" id="768534"/>
    <lineage>
        <taxon>Bacteria</taxon>
        <taxon>Pseudomonadati</taxon>
        <taxon>Bacteroidota</taxon>
        <taxon>Sphingobacteriia</taxon>
        <taxon>Sphingobacteriales</taxon>
        <taxon>Sphingobacteriaceae</taxon>
        <taxon>Sphingobacterium</taxon>
    </lineage>
</organism>
<evidence type="ECO:0000313" key="3">
    <source>
        <dbReference type="Proteomes" id="UP001500394"/>
    </source>
</evidence>
<comment type="caution">
    <text evidence="2">The sequence shown here is derived from an EMBL/GenBank/DDBJ whole genome shotgun (WGS) entry which is preliminary data.</text>
</comment>